<proteinExistence type="predicted"/>
<evidence type="ECO:0000313" key="2">
    <source>
        <dbReference type="Proteomes" id="UP000281564"/>
    </source>
</evidence>
<dbReference type="AlphaFoldDB" id="A0A3A6Q4S6"/>
<gene>
    <name evidence="1" type="ORF">DP106_12850</name>
</gene>
<dbReference type="InterPro" id="IPR012349">
    <property type="entry name" value="Split_barrel_FMN-bd"/>
</dbReference>
<name>A0A3A6Q4S6_9EURY</name>
<reference evidence="1 2" key="1">
    <citation type="submission" date="2018-06" db="EMBL/GenBank/DDBJ databases">
        <title>Halonotius sp. F13-13 a new haloarchaeeon isolated from a solar saltern from Isla Cristina, Huelva, Spain.</title>
        <authorList>
            <person name="Duran-Viseras A."/>
            <person name="Sanchez-Porro C."/>
            <person name="Ventosa A."/>
        </authorList>
    </citation>
    <scope>NUCLEOTIDE SEQUENCE [LARGE SCALE GENOMIC DNA]</scope>
    <source>
        <strain evidence="1 2">CECT 7525</strain>
    </source>
</reference>
<dbReference type="Gene3D" id="2.30.110.10">
    <property type="entry name" value="Electron Transport, Fmn-binding Protein, Chain A"/>
    <property type="match status" value="1"/>
</dbReference>
<dbReference type="EMBL" id="QMDW01000024">
    <property type="protein sequence ID" value="RJX48207.1"/>
    <property type="molecule type" value="Genomic_DNA"/>
</dbReference>
<dbReference type="RefSeq" id="WP_120085907.1">
    <property type="nucleotide sequence ID" value="NZ_QMDW01000024.1"/>
</dbReference>
<accession>A0A3A6Q4S6</accession>
<protein>
    <recommendedName>
        <fullName evidence="3">Pyridoxamine 5'-phosphate oxidase family protein</fullName>
    </recommendedName>
</protein>
<organism evidence="1 2">
    <name type="scientific">Halonotius pteroides</name>
    <dbReference type="NCBI Taxonomy" id="268735"/>
    <lineage>
        <taxon>Archaea</taxon>
        <taxon>Methanobacteriati</taxon>
        <taxon>Methanobacteriota</taxon>
        <taxon>Stenosarchaea group</taxon>
        <taxon>Halobacteria</taxon>
        <taxon>Halobacteriales</taxon>
        <taxon>Haloferacaceae</taxon>
        <taxon>Halonotius</taxon>
    </lineage>
</organism>
<dbReference type="InterPro" id="IPR024747">
    <property type="entry name" value="Pyridox_Oxase-rel"/>
</dbReference>
<dbReference type="Proteomes" id="UP000281564">
    <property type="component" value="Unassembled WGS sequence"/>
</dbReference>
<evidence type="ECO:0000313" key="1">
    <source>
        <dbReference type="EMBL" id="RJX48207.1"/>
    </source>
</evidence>
<evidence type="ECO:0008006" key="3">
    <source>
        <dbReference type="Google" id="ProtNLM"/>
    </source>
</evidence>
<sequence>MRQLDKEKIRETITTVGIGVLSMISEEEPYGIPVSFGYDDGEVSFILQADRAAESRKLAALLINPRVCLTVVQQSQEPTEMWRSVVMTGKLIQPPLDDEKAAVDALADNGSFVPGVNVFDAPESEIDVTIFQLDLTEMSGREFGGTVE</sequence>
<dbReference type="Pfam" id="PF12900">
    <property type="entry name" value="Pyridox_ox_2"/>
    <property type="match status" value="1"/>
</dbReference>
<keyword evidence="2" id="KW-1185">Reference proteome</keyword>
<dbReference type="OrthoDB" id="288110at2157"/>
<comment type="caution">
    <text evidence="1">The sequence shown here is derived from an EMBL/GenBank/DDBJ whole genome shotgun (WGS) entry which is preliminary data.</text>
</comment>
<dbReference type="SUPFAM" id="SSF50475">
    <property type="entry name" value="FMN-binding split barrel"/>
    <property type="match status" value="1"/>
</dbReference>